<evidence type="ECO:0000313" key="4">
    <source>
        <dbReference type="EMBL" id="KCW62341.1"/>
    </source>
</evidence>
<organism evidence="4">
    <name type="scientific">Eucalyptus grandis</name>
    <name type="common">Flooded gum</name>
    <dbReference type="NCBI Taxonomy" id="71139"/>
    <lineage>
        <taxon>Eukaryota</taxon>
        <taxon>Viridiplantae</taxon>
        <taxon>Streptophyta</taxon>
        <taxon>Embryophyta</taxon>
        <taxon>Tracheophyta</taxon>
        <taxon>Spermatophyta</taxon>
        <taxon>Magnoliopsida</taxon>
        <taxon>eudicotyledons</taxon>
        <taxon>Gunneridae</taxon>
        <taxon>Pentapetalae</taxon>
        <taxon>rosids</taxon>
        <taxon>malvids</taxon>
        <taxon>Myrtales</taxon>
        <taxon>Myrtaceae</taxon>
        <taxon>Myrtoideae</taxon>
        <taxon>Eucalypteae</taxon>
        <taxon>Eucalyptus</taxon>
    </lineage>
</organism>
<keyword evidence="2" id="KW-0812">Transmembrane</keyword>
<proteinExistence type="inferred from homology"/>
<dbReference type="EMBL" id="KK198760">
    <property type="protein sequence ID" value="KCW62341.1"/>
    <property type="molecule type" value="Genomic_DNA"/>
</dbReference>
<dbReference type="Pfam" id="PF03914">
    <property type="entry name" value="CBF"/>
    <property type="match status" value="1"/>
</dbReference>
<keyword evidence="2" id="KW-1133">Transmembrane helix</keyword>
<dbReference type="PANTHER" id="PTHR12455:SF0">
    <property type="entry name" value="NUCLEOLAR COMPLEX PROTEIN 4 HOMOLOG"/>
    <property type="match status" value="1"/>
</dbReference>
<dbReference type="InParanoid" id="A0A059B8X2"/>
<dbReference type="GO" id="GO:0005634">
    <property type="term" value="C:nucleus"/>
    <property type="evidence" value="ECO:0007669"/>
    <property type="project" value="UniProtKB-ARBA"/>
</dbReference>
<evidence type="ECO:0000259" key="3">
    <source>
        <dbReference type="Pfam" id="PF03914"/>
    </source>
</evidence>
<feature type="transmembrane region" description="Helical" evidence="2">
    <location>
        <begin position="21"/>
        <end position="45"/>
    </location>
</feature>
<evidence type="ECO:0000256" key="2">
    <source>
        <dbReference type="SAM" id="Phobius"/>
    </source>
</evidence>
<dbReference type="eggNOG" id="KOG2154">
    <property type="taxonomic scope" value="Eukaryota"/>
</dbReference>
<dbReference type="GO" id="GO:0042254">
    <property type="term" value="P:ribosome biogenesis"/>
    <property type="evidence" value="ECO:0007669"/>
    <property type="project" value="InterPro"/>
</dbReference>
<keyword evidence="2" id="KW-0472">Membrane</keyword>
<dbReference type="InterPro" id="IPR027193">
    <property type="entry name" value="Noc4"/>
</dbReference>
<name>A0A059B8X2_EUCGR</name>
<gene>
    <name evidence="4" type="ORF">EUGRSUZ_H04983</name>
</gene>
<sequence>MEAVIPQLSNPVMFCDFLKELYDIVGVINVMALSCLFILMMQYGLDYCDFYEKVYALLQPSIFIAKHRAKFH</sequence>
<dbReference type="InterPro" id="IPR005612">
    <property type="entry name" value="CCAAT-binding_factor"/>
</dbReference>
<dbReference type="Gramene" id="KCW62341">
    <property type="protein sequence ID" value="KCW62341"/>
    <property type="gene ID" value="EUGRSUZ_H04983"/>
</dbReference>
<protein>
    <recommendedName>
        <fullName evidence="3">CCAAT-binding factor domain-containing protein</fullName>
    </recommendedName>
</protein>
<evidence type="ECO:0000256" key="1">
    <source>
        <dbReference type="ARBA" id="ARBA00007797"/>
    </source>
</evidence>
<accession>A0A059B8X2</accession>
<dbReference type="AlphaFoldDB" id="A0A059B8X2"/>
<dbReference type="PANTHER" id="PTHR12455">
    <property type="entry name" value="NUCLEOLAR COMPLEX PROTEIN 4"/>
    <property type="match status" value="1"/>
</dbReference>
<dbReference type="STRING" id="71139.A0A059B8X2"/>
<comment type="similarity">
    <text evidence="1">Belongs to the CBF/MAK21 family.</text>
</comment>
<reference evidence="4" key="1">
    <citation type="submission" date="2013-07" db="EMBL/GenBank/DDBJ databases">
        <title>The genome of Eucalyptus grandis.</title>
        <authorList>
            <person name="Schmutz J."/>
            <person name="Hayes R."/>
            <person name="Myburg A."/>
            <person name="Tuskan G."/>
            <person name="Grattapaglia D."/>
            <person name="Rokhsar D.S."/>
        </authorList>
    </citation>
    <scope>NUCLEOTIDE SEQUENCE</scope>
    <source>
        <tissue evidence="4">Leaf extractions</tissue>
    </source>
</reference>
<feature type="domain" description="CCAAT-binding factor" evidence="3">
    <location>
        <begin position="30"/>
        <end position="71"/>
    </location>
</feature>